<dbReference type="EMBL" id="JAHUZD010000124">
    <property type="protein sequence ID" value="KAI3403557.2"/>
    <property type="molecule type" value="Genomic_DNA"/>
</dbReference>
<comment type="caution">
    <text evidence="1">The sequence shown here is derived from an EMBL/GenBank/DDBJ whole genome shotgun (WGS) entry which is preliminary data.</text>
</comment>
<sequence>MLSTLQLSNPFDSKYRKMYSSLRAKSFPSSSLISNHNQQQHHKHLISIYHEIYIMLCLLDDLFKYDILDIETISKCHEYLKNEFRYKKLNHHSTRINYHIRKYLEFLRVINPMDDTTATSTTTITTISSVTSATAALKAKAVFEDEETECWFINDEIPRVVKMYIKSTISIFERYLDLMIFDNCAISDYCSNGSGGVNGDCVMSLNYNSDGGSCSDEGDISCYMV</sequence>
<evidence type="ECO:0000313" key="2">
    <source>
        <dbReference type="Proteomes" id="UP001202479"/>
    </source>
</evidence>
<keyword evidence="2" id="KW-1185">Reference proteome</keyword>
<dbReference type="AlphaFoldDB" id="A0AAI9SV79"/>
<dbReference type="Proteomes" id="UP001202479">
    <property type="component" value="Unassembled WGS sequence"/>
</dbReference>
<name>A0AAI9SV79_9ASCO</name>
<evidence type="ECO:0000313" key="1">
    <source>
        <dbReference type="EMBL" id="KAI3403557.2"/>
    </source>
</evidence>
<gene>
    <name evidence="1" type="ORF">KGF56_003602</name>
</gene>
<dbReference type="RefSeq" id="XP_049179304.1">
    <property type="nucleotide sequence ID" value="XM_049324951.1"/>
</dbReference>
<dbReference type="GeneID" id="73381217"/>
<accession>A0AAI9SV79</accession>
<organism evidence="1 2">
    <name type="scientific">Candida oxycetoniae</name>
    <dbReference type="NCBI Taxonomy" id="497107"/>
    <lineage>
        <taxon>Eukaryota</taxon>
        <taxon>Fungi</taxon>
        <taxon>Dikarya</taxon>
        <taxon>Ascomycota</taxon>
        <taxon>Saccharomycotina</taxon>
        <taxon>Pichiomycetes</taxon>
        <taxon>Debaryomycetaceae</taxon>
        <taxon>Candida/Lodderomyces clade</taxon>
        <taxon>Candida</taxon>
    </lineage>
</organism>
<protein>
    <submittedName>
        <fullName evidence="1">Uncharacterized protein</fullName>
    </submittedName>
</protein>
<proteinExistence type="predicted"/>
<reference evidence="1" key="1">
    <citation type="journal article" date="2022" name="DNA Res.">
        <title>Genome analysis of five recently described species of the CUG-Ser clade uncovers Candida theae as a new hybrid lineage with pathogenic potential in the Candida parapsilosis species complex.</title>
        <authorList>
            <person name="Mixao V."/>
            <person name="Del Olmo V."/>
            <person name="Hegedusova E."/>
            <person name="Saus E."/>
            <person name="Pryszcz L."/>
            <person name="Cillingova A."/>
            <person name="Nosek J."/>
            <person name="Gabaldon T."/>
        </authorList>
    </citation>
    <scope>NUCLEOTIDE SEQUENCE</scope>
    <source>
        <strain evidence="1">CBS 10844</strain>
    </source>
</reference>